<evidence type="ECO:0000313" key="1">
    <source>
        <dbReference type="EMBL" id="JAD52154.1"/>
    </source>
</evidence>
<organism evidence="1">
    <name type="scientific">Arundo donax</name>
    <name type="common">Giant reed</name>
    <name type="synonym">Donax arundinaceus</name>
    <dbReference type="NCBI Taxonomy" id="35708"/>
    <lineage>
        <taxon>Eukaryota</taxon>
        <taxon>Viridiplantae</taxon>
        <taxon>Streptophyta</taxon>
        <taxon>Embryophyta</taxon>
        <taxon>Tracheophyta</taxon>
        <taxon>Spermatophyta</taxon>
        <taxon>Magnoliopsida</taxon>
        <taxon>Liliopsida</taxon>
        <taxon>Poales</taxon>
        <taxon>Poaceae</taxon>
        <taxon>PACMAD clade</taxon>
        <taxon>Arundinoideae</taxon>
        <taxon>Arundineae</taxon>
        <taxon>Arundo</taxon>
    </lineage>
</organism>
<name>A0A0A9AKF1_ARUDO</name>
<accession>A0A0A9AKF1</accession>
<reference evidence="1" key="2">
    <citation type="journal article" date="2015" name="Data Brief">
        <title>Shoot transcriptome of the giant reed, Arundo donax.</title>
        <authorList>
            <person name="Barrero R.A."/>
            <person name="Guerrero F.D."/>
            <person name="Moolhuijzen P."/>
            <person name="Goolsby J.A."/>
            <person name="Tidwell J."/>
            <person name="Bellgard S.E."/>
            <person name="Bellgard M.I."/>
        </authorList>
    </citation>
    <scope>NUCLEOTIDE SEQUENCE</scope>
    <source>
        <tissue evidence="1">Shoot tissue taken approximately 20 cm above the soil surface</tissue>
    </source>
</reference>
<dbReference type="EMBL" id="GBRH01245741">
    <property type="protein sequence ID" value="JAD52154.1"/>
    <property type="molecule type" value="Transcribed_RNA"/>
</dbReference>
<reference evidence="1" key="1">
    <citation type="submission" date="2014-09" db="EMBL/GenBank/DDBJ databases">
        <authorList>
            <person name="Magalhaes I.L.F."/>
            <person name="Oliveira U."/>
            <person name="Santos F.R."/>
            <person name="Vidigal T.H.D.A."/>
            <person name="Brescovit A.D."/>
            <person name="Santos A.J."/>
        </authorList>
    </citation>
    <scope>NUCLEOTIDE SEQUENCE</scope>
    <source>
        <tissue evidence="1">Shoot tissue taken approximately 20 cm above the soil surface</tissue>
    </source>
</reference>
<proteinExistence type="predicted"/>
<sequence>MERSLSGPANARGRASSAT</sequence>
<protein>
    <submittedName>
        <fullName evidence="1">Uncharacterized protein</fullName>
    </submittedName>
</protein>
<dbReference type="AlphaFoldDB" id="A0A0A9AKF1"/>